<dbReference type="AlphaFoldDB" id="A0A2R3Z5N2"/>
<evidence type="ECO:0000259" key="1">
    <source>
        <dbReference type="PROSITE" id="PS51729"/>
    </source>
</evidence>
<dbReference type="SUPFAM" id="SSF55729">
    <property type="entry name" value="Acyl-CoA N-acyltransferases (Nat)"/>
    <property type="match status" value="1"/>
</dbReference>
<proteinExistence type="predicted"/>
<keyword evidence="3" id="KW-1185">Reference proteome</keyword>
<dbReference type="Proteomes" id="UP000241507">
    <property type="component" value="Chromosome"/>
</dbReference>
<keyword evidence="2" id="KW-0808">Transferase</keyword>
<dbReference type="EMBL" id="CP028136">
    <property type="protein sequence ID" value="AVR45559.1"/>
    <property type="molecule type" value="Genomic_DNA"/>
</dbReference>
<accession>A0A2R3Z5N2</accession>
<protein>
    <submittedName>
        <fullName evidence="2">GNAT family N-acetyltransferase</fullName>
    </submittedName>
</protein>
<dbReference type="KEGG" id="grs:C7S20_09925"/>
<sequence length="92" mass="10741">MIIKNREKEGRGSFFIEDDAGLIAELTYRRKGNILTIDHTEVKRKVENRGIGSGLVRETVEFARRNNLKIEPLCRFAKVQFERNESYQDVRA</sequence>
<dbReference type="OrthoDB" id="9793389at2"/>
<gene>
    <name evidence="2" type="ORF">C7S20_09925</name>
</gene>
<organism evidence="2 3">
    <name type="scientific">Christiangramia fulva</name>
    <dbReference type="NCBI Taxonomy" id="2126553"/>
    <lineage>
        <taxon>Bacteria</taxon>
        <taxon>Pseudomonadati</taxon>
        <taxon>Bacteroidota</taxon>
        <taxon>Flavobacteriia</taxon>
        <taxon>Flavobacteriales</taxon>
        <taxon>Flavobacteriaceae</taxon>
        <taxon>Christiangramia</taxon>
    </lineage>
</organism>
<dbReference type="PANTHER" id="PTHR31435:SF10">
    <property type="entry name" value="BSR4717 PROTEIN"/>
    <property type="match status" value="1"/>
</dbReference>
<feature type="domain" description="N-acetyltransferase" evidence="1">
    <location>
        <begin position="6"/>
        <end position="92"/>
    </location>
</feature>
<dbReference type="InterPro" id="IPR031165">
    <property type="entry name" value="GNAT_YJDJ"/>
</dbReference>
<dbReference type="InterPro" id="IPR045057">
    <property type="entry name" value="Gcn5-rel_NAT"/>
</dbReference>
<dbReference type="GO" id="GO:0016740">
    <property type="term" value="F:transferase activity"/>
    <property type="evidence" value="ECO:0007669"/>
    <property type="project" value="UniProtKB-KW"/>
</dbReference>
<dbReference type="Gene3D" id="3.40.630.30">
    <property type="match status" value="1"/>
</dbReference>
<dbReference type="Pfam" id="PF14542">
    <property type="entry name" value="Acetyltransf_CG"/>
    <property type="match status" value="1"/>
</dbReference>
<evidence type="ECO:0000313" key="3">
    <source>
        <dbReference type="Proteomes" id="UP000241507"/>
    </source>
</evidence>
<dbReference type="PANTHER" id="PTHR31435">
    <property type="entry name" value="PROTEIN NATD1"/>
    <property type="match status" value="1"/>
</dbReference>
<dbReference type="InterPro" id="IPR016181">
    <property type="entry name" value="Acyl_CoA_acyltransferase"/>
</dbReference>
<dbReference type="PROSITE" id="PS51729">
    <property type="entry name" value="GNAT_YJDJ"/>
    <property type="match status" value="1"/>
</dbReference>
<reference evidence="3" key="1">
    <citation type="submission" date="2018-03" db="EMBL/GenBank/DDBJ databases">
        <title>Gramella fulva sp. nov., isolated from a dry surface of tidal flat.</title>
        <authorList>
            <person name="Hwang S.H."/>
            <person name="Hwang W.M."/>
            <person name="Kang K."/>
            <person name="Ahn T.-Y."/>
        </authorList>
    </citation>
    <scope>NUCLEOTIDE SEQUENCE [LARGE SCALE GENOMIC DNA]</scope>
    <source>
        <strain evidence="3">SH35</strain>
    </source>
</reference>
<name>A0A2R3Z5N2_9FLAO</name>
<evidence type="ECO:0000313" key="2">
    <source>
        <dbReference type="EMBL" id="AVR45559.1"/>
    </source>
</evidence>
<dbReference type="RefSeq" id="WP_107012336.1">
    <property type="nucleotide sequence ID" value="NZ_CP028136.1"/>
</dbReference>